<evidence type="ECO:0000313" key="2">
    <source>
        <dbReference type="Proteomes" id="UP000002634"/>
    </source>
</evidence>
<protein>
    <submittedName>
        <fullName evidence="1">Uncharacterized protein</fullName>
    </submittedName>
</protein>
<name>A0AAU8P783_EDWPI</name>
<sequence>MRVLQWEYMGIYAYCATFICARDVGALMADGNFKRKMI</sequence>
<accession>A0AAU8P783</accession>
<dbReference type="AlphaFoldDB" id="A0AAU8P783"/>
<proteinExistence type="predicted"/>
<organism evidence="1 2">
    <name type="scientific">Edwardsiella piscicida</name>
    <dbReference type="NCBI Taxonomy" id="1263550"/>
    <lineage>
        <taxon>Bacteria</taxon>
        <taxon>Pseudomonadati</taxon>
        <taxon>Pseudomonadota</taxon>
        <taxon>Gammaproteobacteria</taxon>
        <taxon>Enterobacterales</taxon>
        <taxon>Hafniaceae</taxon>
        <taxon>Edwardsiella</taxon>
    </lineage>
</organism>
<gene>
    <name evidence="1" type="ordered locus">ETAE_3518</name>
</gene>
<dbReference type="Proteomes" id="UP000002634">
    <property type="component" value="Chromosome"/>
</dbReference>
<dbReference type="KEGG" id="etr:ETAE_3518"/>
<reference evidence="1 2" key="1">
    <citation type="journal article" date="2009" name="PLoS ONE">
        <title>Genome sequence of the versatile fish pathogen Edwardsiella tarda provides insights into its adaptation to broad host ranges and intracellular niches.</title>
        <authorList>
            <person name="Wang Q."/>
            <person name="Yang M."/>
            <person name="Xiao J."/>
            <person name="Wu H."/>
            <person name="Wang X."/>
            <person name="Lv Y."/>
            <person name="Xu L."/>
            <person name="Zheng H."/>
            <person name="Wang S."/>
            <person name="Zhao G."/>
            <person name="Liu Q."/>
            <person name="Zhang Y."/>
        </authorList>
    </citation>
    <scope>NUCLEOTIDE SEQUENCE [LARGE SCALE GENOMIC DNA]</scope>
    <source>
        <strain evidence="2">EIB202 / CCTCC M208068</strain>
    </source>
</reference>
<dbReference type="EMBL" id="CP001135">
    <property type="protein sequence ID" value="ACY86349.1"/>
    <property type="molecule type" value="Genomic_DNA"/>
</dbReference>
<keyword evidence="2" id="KW-1185">Reference proteome</keyword>
<evidence type="ECO:0000313" key="1">
    <source>
        <dbReference type="EMBL" id="ACY86349.1"/>
    </source>
</evidence>